<keyword evidence="1" id="KW-0175">Coiled coil</keyword>
<proteinExistence type="predicted"/>
<evidence type="ECO:0000313" key="2">
    <source>
        <dbReference type="EMBL" id="ETV92420.1"/>
    </source>
</evidence>
<organism evidence="2">
    <name type="scientific">Aphanomyces invadans</name>
    <dbReference type="NCBI Taxonomy" id="157072"/>
    <lineage>
        <taxon>Eukaryota</taxon>
        <taxon>Sar</taxon>
        <taxon>Stramenopiles</taxon>
        <taxon>Oomycota</taxon>
        <taxon>Saprolegniomycetes</taxon>
        <taxon>Saprolegniales</taxon>
        <taxon>Verrucalvaceae</taxon>
        <taxon>Aphanomyces</taxon>
    </lineage>
</organism>
<dbReference type="EMBL" id="KI914000">
    <property type="protein sequence ID" value="ETV92420.1"/>
    <property type="molecule type" value="Genomic_DNA"/>
</dbReference>
<dbReference type="STRING" id="157072.A0A024TE67"/>
<dbReference type="VEuPathDB" id="FungiDB:H310_13302"/>
<dbReference type="OrthoDB" id="77767at2759"/>
<dbReference type="RefSeq" id="XP_008878971.1">
    <property type="nucleotide sequence ID" value="XM_008880749.1"/>
</dbReference>
<feature type="coiled-coil region" evidence="1">
    <location>
        <begin position="118"/>
        <end position="148"/>
    </location>
</feature>
<protein>
    <recommendedName>
        <fullName evidence="3">START domain-containing protein</fullName>
    </recommendedName>
</protein>
<dbReference type="AlphaFoldDB" id="A0A024TE67"/>
<evidence type="ECO:0000256" key="1">
    <source>
        <dbReference type="SAM" id="Coils"/>
    </source>
</evidence>
<name>A0A024TE67_9STRA</name>
<sequence length="424" mass="47428">MDDTNRVGDDTDLALLDEFLRDDGSLCEENFLPHAQPPPPPSDAVIAASVDRLWADSDEMAPPPPATCNDRVSTPKRGKRNRVYMKDELEYLRAKHDELVAQVAAIKQAAVPRQSVWARRAKDQAEEAQRVLQENARLKEALDEQLKMVDALHRIFSKKPRLAVFPSSSGDFAEWKAATLGSTGRRRALHRLLDHQFAAMESQWIRNDVYAATALASPGSPVKKGYVRSGTFLVVHFVQCSTWDAPFTRVGDVLWDMVSVKVKIEFANQYVSEVGPRDACMRDIDVSVQRVEAFDDDTMYSRFSATLPQPYLPAVDGRLASKRFREPNRVVIVYRSIVEDVLLPHDPRHLQDNQSGWVLIEPWGDNRTKLSILTCQTPPLAPSLSIEAGAMSEYMLGMFAQNTIMFDNAIAAALARRPPLAATS</sequence>
<gene>
    <name evidence="2" type="ORF">H310_13302</name>
</gene>
<evidence type="ECO:0008006" key="3">
    <source>
        <dbReference type="Google" id="ProtNLM"/>
    </source>
</evidence>
<dbReference type="GeneID" id="20090352"/>
<accession>A0A024TE67</accession>
<reference evidence="2" key="1">
    <citation type="submission" date="2013-12" db="EMBL/GenBank/DDBJ databases">
        <title>The Genome Sequence of Aphanomyces invadans NJM9701.</title>
        <authorList>
            <consortium name="The Broad Institute Genomics Platform"/>
            <person name="Russ C."/>
            <person name="Tyler B."/>
            <person name="van West P."/>
            <person name="Dieguez-Uribeondo J."/>
            <person name="Young S.K."/>
            <person name="Zeng Q."/>
            <person name="Gargeya S."/>
            <person name="Fitzgerald M."/>
            <person name="Abouelleil A."/>
            <person name="Alvarado L."/>
            <person name="Chapman S.B."/>
            <person name="Gainer-Dewar J."/>
            <person name="Goldberg J."/>
            <person name="Griggs A."/>
            <person name="Gujja S."/>
            <person name="Hansen M."/>
            <person name="Howarth C."/>
            <person name="Imamovic A."/>
            <person name="Ireland A."/>
            <person name="Larimer J."/>
            <person name="McCowan C."/>
            <person name="Murphy C."/>
            <person name="Pearson M."/>
            <person name="Poon T.W."/>
            <person name="Priest M."/>
            <person name="Roberts A."/>
            <person name="Saif S."/>
            <person name="Shea T."/>
            <person name="Sykes S."/>
            <person name="Wortman J."/>
            <person name="Nusbaum C."/>
            <person name="Birren B."/>
        </authorList>
    </citation>
    <scope>NUCLEOTIDE SEQUENCE [LARGE SCALE GENOMIC DNA]</scope>
    <source>
        <strain evidence="2">NJM9701</strain>
    </source>
</reference>